<reference evidence="8 9" key="1">
    <citation type="submission" date="2017-04" db="EMBL/GenBank/DDBJ databases">
        <authorList>
            <person name="Afonso C.L."/>
            <person name="Miller P.J."/>
            <person name="Scott M.A."/>
            <person name="Spackman E."/>
            <person name="Goraichik I."/>
            <person name="Dimitrov K.M."/>
            <person name="Suarez D.L."/>
            <person name="Swayne D.E."/>
        </authorList>
    </citation>
    <scope>NUCLEOTIDE SEQUENCE [LARGE SCALE GENOMIC DNA]</scope>
    <source>
        <strain evidence="8 9">DSM 3385</strain>
    </source>
</reference>
<dbReference type="Pfam" id="PF00155">
    <property type="entry name" value="Aminotran_1_2"/>
    <property type="match status" value="1"/>
</dbReference>
<dbReference type="EMBL" id="FWXY01000016">
    <property type="protein sequence ID" value="SMC94462.1"/>
    <property type="molecule type" value="Genomic_DNA"/>
</dbReference>
<dbReference type="PANTHER" id="PTHR46383:SF2">
    <property type="entry name" value="AMINOTRANSFERASE"/>
    <property type="match status" value="1"/>
</dbReference>
<sequence>MKPIKAAGRTRKITPFIVMEILEKIHEMESRGIDVIHMEVGEPDCNIPQCVQTATAQGFSCNETGYTHSLGDIRLRRAIGEHYREQYGVTVDPGRIIISSGTSPAMLMLFTAMLDPGDEVIISDPHYACYPNFIRFAQGVPVNVPVFEAEGFQYTPEAIEQKITDKTRAILINSPSNPTGQVISLERMKEIHELADSRDICIISDEIYHGLVYEGGEHSILEVTDDAFVFNGFSKKYAMTGLRLGYLIAPDHFIRPLQVLQQNFFISANSLMQIAGTAALKDAHQETQAMKTAYDERRKYMIRRIKAMGLGISVEPTGAFYVFANAKHISMDSYALAFDILDKAHVGVTPGIDFGANGEGYLRFSYANSMENLKIGLDRLEAYFRNRHDH</sequence>
<dbReference type="STRING" id="1121400.SAMN02746065_11661"/>
<keyword evidence="9" id="KW-1185">Reference proteome</keyword>
<dbReference type="GO" id="GO:0030170">
    <property type="term" value="F:pyridoxal phosphate binding"/>
    <property type="evidence" value="ECO:0007669"/>
    <property type="project" value="InterPro"/>
</dbReference>
<name>A0A1W2DBD0_9BACT</name>
<evidence type="ECO:0000256" key="4">
    <source>
        <dbReference type="ARBA" id="ARBA00022679"/>
    </source>
</evidence>
<evidence type="ECO:0000313" key="8">
    <source>
        <dbReference type="EMBL" id="SMC94462.1"/>
    </source>
</evidence>
<evidence type="ECO:0000256" key="2">
    <source>
        <dbReference type="ARBA" id="ARBA00007441"/>
    </source>
</evidence>
<evidence type="ECO:0000313" key="9">
    <source>
        <dbReference type="Proteomes" id="UP000192418"/>
    </source>
</evidence>
<dbReference type="EC" id="2.6.1.-" evidence="6"/>
<keyword evidence="3 6" id="KW-0032">Aminotransferase</keyword>
<dbReference type="InterPro" id="IPR050596">
    <property type="entry name" value="AspAT/PAT-like"/>
</dbReference>
<evidence type="ECO:0000256" key="5">
    <source>
        <dbReference type="ARBA" id="ARBA00022898"/>
    </source>
</evidence>
<dbReference type="InterPro" id="IPR015421">
    <property type="entry name" value="PyrdxlP-dep_Trfase_major"/>
</dbReference>
<dbReference type="Proteomes" id="UP000192418">
    <property type="component" value="Unassembled WGS sequence"/>
</dbReference>
<evidence type="ECO:0000259" key="7">
    <source>
        <dbReference type="Pfam" id="PF00155"/>
    </source>
</evidence>
<dbReference type="PANTHER" id="PTHR46383">
    <property type="entry name" value="ASPARTATE AMINOTRANSFERASE"/>
    <property type="match status" value="1"/>
</dbReference>
<feature type="domain" description="Aminotransferase class I/classII large" evidence="7">
    <location>
        <begin position="34"/>
        <end position="380"/>
    </location>
</feature>
<dbReference type="GO" id="GO:0008483">
    <property type="term" value="F:transaminase activity"/>
    <property type="evidence" value="ECO:0007669"/>
    <property type="project" value="UniProtKB-KW"/>
</dbReference>
<comment type="similarity">
    <text evidence="2 6">Belongs to the class-I pyridoxal-phosphate-dependent aminotransferase family.</text>
</comment>
<gene>
    <name evidence="8" type="ORF">SAMN02746065_11661</name>
</gene>
<dbReference type="OrthoDB" id="9804474at2"/>
<evidence type="ECO:0000256" key="1">
    <source>
        <dbReference type="ARBA" id="ARBA00001933"/>
    </source>
</evidence>
<dbReference type="AlphaFoldDB" id="A0A1W2DBD0"/>
<dbReference type="InterPro" id="IPR004839">
    <property type="entry name" value="Aminotransferase_I/II_large"/>
</dbReference>
<comment type="cofactor">
    <cofactor evidence="1 6">
        <name>pyridoxal 5'-phosphate</name>
        <dbReference type="ChEBI" id="CHEBI:597326"/>
    </cofactor>
</comment>
<dbReference type="InterPro" id="IPR004838">
    <property type="entry name" value="NHTrfase_class1_PyrdxlP-BS"/>
</dbReference>
<protein>
    <recommendedName>
        <fullName evidence="6">Aminotransferase</fullName>
        <ecNumber evidence="6">2.6.1.-</ecNumber>
    </recommendedName>
</protein>
<dbReference type="InterPro" id="IPR015424">
    <property type="entry name" value="PyrdxlP-dep_Trfase"/>
</dbReference>
<evidence type="ECO:0000256" key="6">
    <source>
        <dbReference type="RuleBase" id="RU000481"/>
    </source>
</evidence>
<keyword evidence="5" id="KW-0663">Pyridoxal phosphate</keyword>
<dbReference type="CDD" id="cd00609">
    <property type="entry name" value="AAT_like"/>
    <property type="match status" value="1"/>
</dbReference>
<evidence type="ECO:0000256" key="3">
    <source>
        <dbReference type="ARBA" id="ARBA00022576"/>
    </source>
</evidence>
<accession>A0A1W2DBD0</accession>
<organism evidence="8 9">
    <name type="scientific">Desulfocicer vacuolatum DSM 3385</name>
    <dbReference type="NCBI Taxonomy" id="1121400"/>
    <lineage>
        <taxon>Bacteria</taxon>
        <taxon>Pseudomonadati</taxon>
        <taxon>Thermodesulfobacteriota</taxon>
        <taxon>Desulfobacteria</taxon>
        <taxon>Desulfobacterales</taxon>
        <taxon>Desulfobacteraceae</taxon>
        <taxon>Desulfocicer</taxon>
    </lineage>
</organism>
<dbReference type="GO" id="GO:0006520">
    <property type="term" value="P:amino acid metabolic process"/>
    <property type="evidence" value="ECO:0007669"/>
    <property type="project" value="InterPro"/>
</dbReference>
<dbReference type="PROSITE" id="PS00105">
    <property type="entry name" value="AA_TRANSFER_CLASS_1"/>
    <property type="match status" value="1"/>
</dbReference>
<proteinExistence type="inferred from homology"/>
<keyword evidence="4 6" id="KW-0808">Transferase</keyword>
<dbReference type="Gene3D" id="3.40.640.10">
    <property type="entry name" value="Type I PLP-dependent aspartate aminotransferase-like (Major domain)"/>
    <property type="match status" value="1"/>
</dbReference>
<dbReference type="RefSeq" id="WP_084070144.1">
    <property type="nucleotide sequence ID" value="NZ_FWXY01000016.1"/>
</dbReference>
<dbReference type="SUPFAM" id="SSF53383">
    <property type="entry name" value="PLP-dependent transferases"/>
    <property type="match status" value="1"/>
</dbReference>